<dbReference type="Proteomes" id="UP000887565">
    <property type="component" value="Unplaced"/>
</dbReference>
<reference evidence="2" key="1">
    <citation type="submission" date="2022-11" db="UniProtKB">
        <authorList>
            <consortium name="WormBaseParasite"/>
        </authorList>
    </citation>
    <scope>IDENTIFICATION</scope>
</reference>
<accession>A0A915KV67</accession>
<keyword evidence="1" id="KW-1185">Reference proteome</keyword>
<organism evidence="1 2">
    <name type="scientific">Romanomermis culicivorax</name>
    <name type="common">Nematode worm</name>
    <dbReference type="NCBI Taxonomy" id="13658"/>
    <lineage>
        <taxon>Eukaryota</taxon>
        <taxon>Metazoa</taxon>
        <taxon>Ecdysozoa</taxon>
        <taxon>Nematoda</taxon>
        <taxon>Enoplea</taxon>
        <taxon>Dorylaimia</taxon>
        <taxon>Mermithida</taxon>
        <taxon>Mermithoidea</taxon>
        <taxon>Mermithidae</taxon>
        <taxon>Romanomermis</taxon>
    </lineage>
</organism>
<sequence length="125" mass="14676">METLMKLLKKRKNNKQWLKYQIKRNDPTDEGKFSDGNFNMEQVMMHSIARCKLGILHRYSIKNDRLSDGMKTLFTKLCCQNLANSNGSELGFKMSPVWLDSPETIWQPAKFSDWLVRDKPICFVQ</sequence>
<name>A0A915KV67_ROMCU</name>
<evidence type="ECO:0000313" key="1">
    <source>
        <dbReference type="Proteomes" id="UP000887565"/>
    </source>
</evidence>
<proteinExistence type="predicted"/>
<dbReference type="WBParaSite" id="nRc.2.0.1.t42826-RA">
    <property type="protein sequence ID" value="nRc.2.0.1.t42826-RA"/>
    <property type="gene ID" value="nRc.2.0.1.g42826"/>
</dbReference>
<evidence type="ECO:0000313" key="2">
    <source>
        <dbReference type="WBParaSite" id="nRc.2.0.1.t42826-RA"/>
    </source>
</evidence>
<dbReference type="AlphaFoldDB" id="A0A915KV67"/>
<protein>
    <submittedName>
        <fullName evidence="2">Uncharacterized protein</fullName>
    </submittedName>
</protein>